<dbReference type="EMBL" id="GBXM01044368">
    <property type="protein sequence ID" value="JAH64209.1"/>
    <property type="molecule type" value="Transcribed_RNA"/>
</dbReference>
<reference evidence="2" key="1">
    <citation type="submission" date="2014-11" db="EMBL/GenBank/DDBJ databases">
        <authorList>
            <person name="Amaro Gonzalez C."/>
        </authorList>
    </citation>
    <scope>NUCLEOTIDE SEQUENCE</scope>
</reference>
<evidence type="ECO:0000256" key="1">
    <source>
        <dbReference type="SAM" id="MobiDB-lite"/>
    </source>
</evidence>
<sequence>MKKKKKRSISPPPECMVLKETF</sequence>
<name>A0A0E9UEB8_ANGAN</name>
<accession>A0A0E9UEB8</accession>
<dbReference type="AlphaFoldDB" id="A0A0E9UEB8"/>
<proteinExistence type="predicted"/>
<protein>
    <submittedName>
        <fullName evidence="2">Uncharacterized protein</fullName>
    </submittedName>
</protein>
<feature type="region of interest" description="Disordered" evidence="1">
    <location>
        <begin position="1"/>
        <end position="22"/>
    </location>
</feature>
<organism evidence="2">
    <name type="scientific">Anguilla anguilla</name>
    <name type="common">European freshwater eel</name>
    <name type="synonym">Muraena anguilla</name>
    <dbReference type="NCBI Taxonomy" id="7936"/>
    <lineage>
        <taxon>Eukaryota</taxon>
        <taxon>Metazoa</taxon>
        <taxon>Chordata</taxon>
        <taxon>Craniata</taxon>
        <taxon>Vertebrata</taxon>
        <taxon>Euteleostomi</taxon>
        <taxon>Actinopterygii</taxon>
        <taxon>Neopterygii</taxon>
        <taxon>Teleostei</taxon>
        <taxon>Anguilliformes</taxon>
        <taxon>Anguillidae</taxon>
        <taxon>Anguilla</taxon>
    </lineage>
</organism>
<reference evidence="2" key="2">
    <citation type="journal article" date="2015" name="Fish Shellfish Immunol.">
        <title>Early steps in the European eel (Anguilla anguilla)-Vibrio vulnificus interaction in the gills: Role of the RtxA13 toxin.</title>
        <authorList>
            <person name="Callol A."/>
            <person name="Pajuelo D."/>
            <person name="Ebbesson L."/>
            <person name="Teles M."/>
            <person name="MacKenzie S."/>
            <person name="Amaro C."/>
        </authorList>
    </citation>
    <scope>NUCLEOTIDE SEQUENCE</scope>
</reference>
<evidence type="ECO:0000313" key="2">
    <source>
        <dbReference type="EMBL" id="JAH64209.1"/>
    </source>
</evidence>